<accession>A0ACB9ZNH5</accession>
<evidence type="ECO:0000313" key="1">
    <source>
        <dbReference type="EMBL" id="KAI5647980.1"/>
    </source>
</evidence>
<protein>
    <submittedName>
        <fullName evidence="1">Uncharacterized protein</fullName>
    </submittedName>
</protein>
<dbReference type="EMBL" id="CM044708">
    <property type="protein sequence ID" value="KAI5647980.1"/>
    <property type="molecule type" value="Genomic_DNA"/>
</dbReference>
<proteinExistence type="predicted"/>
<organism evidence="1 2">
    <name type="scientific">Catharanthus roseus</name>
    <name type="common">Madagascar periwinkle</name>
    <name type="synonym">Vinca rosea</name>
    <dbReference type="NCBI Taxonomy" id="4058"/>
    <lineage>
        <taxon>Eukaryota</taxon>
        <taxon>Viridiplantae</taxon>
        <taxon>Streptophyta</taxon>
        <taxon>Embryophyta</taxon>
        <taxon>Tracheophyta</taxon>
        <taxon>Spermatophyta</taxon>
        <taxon>Magnoliopsida</taxon>
        <taxon>eudicotyledons</taxon>
        <taxon>Gunneridae</taxon>
        <taxon>Pentapetalae</taxon>
        <taxon>asterids</taxon>
        <taxon>lamiids</taxon>
        <taxon>Gentianales</taxon>
        <taxon>Apocynaceae</taxon>
        <taxon>Rauvolfioideae</taxon>
        <taxon>Vinceae</taxon>
        <taxon>Catharanthinae</taxon>
        <taxon>Catharanthus</taxon>
    </lineage>
</organism>
<reference evidence="2" key="1">
    <citation type="journal article" date="2023" name="Nat. Plants">
        <title>Single-cell RNA sequencing provides a high-resolution roadmap for understanding the multicellular compartmentation of specialized metabolism.</title>
        <authorList>
            <person name="Sun S."/>
            <person name="Shen X."/>
            <person name="Li Y."/>
            <person name="Li Y."/>
            <person name="Wang S."/>
            <person name="Li R."/>
            <person name="Zhang H."/>
            <person name="Shen G."/>
            <person name="Guo B."/>
            <person name="Wei J."/>
            <person name="Xu J."/>
            <person name="St-Pierre B."/>
            <person name="Chen S."/>
            <person name="Sun C."/>
        </authorList>
    </citation>
    <scope>NUCLEOTIDE SEQUENCE [LARGE SCALE GENOMIC DNA]</scope>
</reference>
<gene>
    <name evidence="1" type="ORF">M9H77_33985</name>
</gene>
<evidence type="ECO:0000313" key="2">
    <source>
        <dbReference type="Proteomes" id="UP001060085"/>
    </source>
</evidence>
<keyword evidence="2" id="KW-1185">Reference proteome</keyword>
<sequence>MLLSDIVPILDKFLTINQAKQIHAQLLVSHLTHLEPVLVRQIITSVGSYRITDQYVTLILHHMKCPDVSPLAYTVRFLSQHGQFQDAANLYVELQHAGLCPNTFAISSTLKACGKIHCRTVGISIHAQAHKYGLSKVVYVQTALLDFYSKMGDIKTTHRIFDEMTGKNVVSWNSILSTYIKYGDLAMAQSVFDEMPEKDIISWNAMVSGYAKAGDMEQAYALFRQMPQRNSASWNTMIGGYIHCGKIELACGFFEAMPERSSVSYITMISGYSKCGNVRSAEEIFHQVQEKDQLLYNAMIACYAQNGCAKEALHLFDEMLQSNLNIRPDKRSLVSAISACSQLGDSKVCSLIESYMDEAGIRMDDHLATALVDLHAKCGRIDKAFELFHRLQKKDLVAYTAMILGCGINGRGSEAIKLFEEMMGSMITPNLVTITGALTAYNHAGLVEEGYHCFTSMEKYGLVPSVDHYAIMVDLLGKAGRLEEAYNLIKRMPMEPHSGVWGALLLACSLHNNLELGEIAATKCFELEPNSAGYCSILANIYASAGKWDDAKRLRDAVEKSDFRKVPGSSWMEHFKI</sequence>
<dbReference type="Proteomes" id="UP001060085">
    <property type="component" value="Linkage Group LG08"/>
</dbReference>
<name>A0ACB9ZNH5_CATRO</name>
<comment type="caution">
    <text evidence="1">The sequence shown here is derived from an EMBL/GenBank/DDBJ whole genome shotgun (WGS) entry which is preliminary data.</text>
</comment>